<evidence type="ECO:0000256" key="2">
    <source>
        <dbReference type="SAM" id="MobiDB-lite"/>
    </source>
</evidence>
<gene>
    <name evidence="5" type="ORF">RGQ29_012957</name>
</gene>
<organism evidence="5 6">
    <name type="scientific">Quercus rubra</name>
    <name type="common">Northern red oak</name>
    <name type="synonym">Quercus borealis</name>
    <dbReference type="NCBI Taxonomy" id="3512"/>
    <lineage>
        <taxon>Eukaryota</taxon>
        <taxon>Viridiplantae</taxon>
        <taxon>Streptophyta</taxon>
        <taxon>Embryophyta</taxon>
        <taxon>Tracheophyta</taxon>
        <taxon>Spermatophyta</taxon>
        <taxon>Magnoliopsida</taxon>
        <taxon>eudicotyledons</taxon>
        <taxon>Gunneridae</taxon>
        <taxon>Pentapetalae</taxon>
        <taxon>rosids</taxon>
        <taxon>fabids</taxon>
        <taxon>Fagales</taxon>
        <taxon>Fagaceae</taxon>
        <taxon>Quercus</taxon>
    </lineage>
</organism>
<dbReference type="PANTHER" id="PTHR46481:SF11">
    <property type="entry name" value="ZINC FINGER BED DOMAIN-CONTAINING PROTEIN RICESLEEPER 2-LIKE"/>
    <property type="match status" value="1"/>
</dbReference>
<comment type="caution">
    <text evidence="5">The sequence shown here is derived from an EMBL/GenBank/DDBJ whole genome shotgun (WGS) entry which is preliminary data.</text>
</comment>
<dbReference type="InterPro" id="IPR008906">
    <property type="entry name" value="HATC_C_dom"/>
</dbReference>
<dbReference type="GO" id="GO:0046983">
    <property type="term" value="F:protein dimerization activity"/>
    <property type="evidence" value="ECO:0007669"/>
    <property type="project" value="InterPro"/>
</dbReference>
<keyword evidence="6" id="KW-1185">Reference proteome</keyword>
<evidence type="ECO:0000313" key="5">
    <source>
        <dbReference type="EMBL" id="KAK4604694.1"/>
    </source>
</evidence>
<dbReference type="SUPFAM" id="SSF53098">
    <property type="entry name" value="Ribonuclease H-like"/>
    <property type="match status" value="1"/>
</dbReference>
<dbReference type="InterPro" id="IPR025525">
    <property type="entry name" value="hAT-like_transposase_RNase-H"/>
</dbReference>
<accession>A0AAN7GBN7</accession>
<dbReference type="GO" id="GO:0003677">
    <property type="term" value="F:DNA binding"/>
    <property type="evidence" value="ECO:0007669"/>
    <property type="project" value="UniProtKB-KW"/>
</dbReference>
<name>A0AAN7GBN7_QUERU</name>
<dbReference type="EMBL" id="JAXUIC010000002">
    <property type="protein sequence ID" value="KAK4604694.1"/>
    <property type="molecule type" value="Genomic_DNA"/>
</dbReference>
<proteinExistence type="predicted"/>
<feature type="region of interest" description="Disordered" evidence="2">
    <location>
        <begin position="609"/>
        <end position="628"/>
    </location>
</feature>
<feature type="domain" description="hAT-like transposase RNase-H fold" evidence="4">
    <location>
        <begin position="311"/>
        <end position="410"/>
    </location>
</feature>
<dbReference type="PANTHER" id="PTHR46481">
    <property type="entry name" value="ZINC FINGER BED DOMAIN-CONTAINING PROTEIN 4"/>
    <property type="match status" value="1"/>
</dbReference>
<evidence type="ECO:0000256" key="1">
    <source>
        <dbReference type="ARBA" id="ARBA00023125"/>
    </source>
</evidence>
<protein>
    <submittedName>
        <fullName evidence="5">Uncharacterized protein</fullName>
    </submittedName>
</protein>
<reference evidence="5 6" key="1">
    <citation type="journal article" date="2023" name="G3 (Bethesda)">
        <title>A haplotype-resolved chromosome-scale genome for Quercus rubra L. provides insights into the genetics of adaptive traits for red oak species.</title>
        <authorList>
            <person name="Kapoor B."/>
            <person name="Jenkins J."/>
            <person name="Schmutz J."/>
            <person name="Zhebentyayeva T."/>
            <person name="Kuelheim C."/>
            <person name="Coggeshall M."/>
            <person name="Heim C."/>
            <person name="Lasky J.R."/>
            <person name="Leites L."/>
            <person name="Islam-Faridi N."/>
            <person name="Romero-Severson J."/>
            <person name="DeLeo V.L."/>
            <person name="Lucas S.M."/>
            <person name="Lazic D."/>
            <person name="Gailing O."/>
            <person name="Carlson J."/>
            <person name="Staton M."/>
        </authorList>
    </citation>
    <scope>NUCLEOTIDE SEQUENCE [LARGE SCALE GENOMIC DNA]</scope>
    <source>
        <strain evidence="5">Pseudo-F2</strain>
    </source>
</reference>
<dbReference type="Pfam" id="PF14372">
    <property type="entry name" value="hAT-like_RNase-H"/>
    <property type="match status" value="1"/>
</dbReference>
<evidence type="ECO:0000259" key="4">
    <source>
        <dbReference type="Pfam" id="PF14372"/>
    </source>
</evidence>
<dbReference type="AlphaFoldDB" id="A0AAN7GBN7"/>
<dbReference type="Pfam" id="PF05699">
    <property type="entry name" value="Dimer_Tnp_hAT"/>
    <property type="match status" value="1"/>
</dbReference>
<sequence length="648" mass="74711">MAGVNAYNFDQNVSRNELARMIILHEYPLSIVDHIGFRKYSTSLQPLFRMVSRNTIKKDILSIYEKEREKSKHEIDKNQGRISITTDMWTSQNKKRGFMVVTAHFVDGLWRLQSPSYEVLFLKFIYVPSPHMKEVLSSVLLDTLLEWNIDRKLSTVTMDNCSTNDAIIKFILDKLQRGALIMRGSMLHMRCAAHVLNLIVQDGLDVIGSCIEKVRESVGFWTASTKRRQKFEETARQAHVECTKELALDCKTRWNSTYLMLSIAIKYQNVFYRLNICESSYKCIPTEEEWEMASNICERLAVFHKVTELFSGTSYPTANLFFPKVCEIKIALNSWFTSANNVIRSMAFKMLEKFDCYWNVIHGVMAVATILDPRYKIELLEYYFPIIYGDEADNEIQRVRDICYEMIRDYSSRRMCREGTRGPCVGEDPQVDDSLMDFERYLSQKKRGGNIKLELDHYLEDDLMPRTVDFDILAWWKSNGPKYPTLQRIARDILTIPVSTVASESSFSTSGRLLSPHRSKLHQKTVEALMCAQNWLWAEINGSSSTIDGIEDKFQNILDDYDDEEESGVTMMEERRGFAGLRGALRGGDGARNFSRHAGWGGDGVRKIHAGRGRRSHPSAPPRPIAIPKPKHRMLRTILQGHSLLYNR</sequence>
<evidence type="ECO:0000313" key="6">
    <source>
        <dbReference type="Proteomes" id="UP001324115"/>
    </source>
</evidence>
<dbReference type="InterPro" id="IPR052035">
    <property type="entry name" value="ZnF_BED_domain_contain"/>
</dbReference>
<keyword evidence="1" id="KW-0238">DNA-binding</keyword>
<dbReference type="InterPro" id="IPR012337">
    <property type="entry name" value="RNaseH-like_sf"/>
</dbReference>
<evidence type="ECO:0000259" key="3">
    <source>
        <dbReference type="Pfam" id="PF05699"/>
    </source>
</evidence>
<dbReference type="Proteomes" id="UP001324115">
    <property type="component" value="Unassembled WGS sequence"/>
</dbReference>
<feature type="domain" description="HAT C-terminal dimerisation" evidence="3">
    <location>
        <begin position="454"/>
        <end position="536"/>
    </location>
</feature>